<feature type="transmembrane region" description="Helical" evidence="7">
    <location>
        <begin position="62"/>
        <end position="86"/>
    </location>
</feature>
<evidence type="ECO:0000259" key="8">
    <source>
        <dbReference type="Pfam" id="PF01694"/>
    </source>
</evidence>
<evidence type="ECO:0000256" key="4">
    <source>
        <dbReference type="ARBA" id="ARBA00022801"/>
    </source>
</evidence>
<feature type="transmembrane region" description="Helical" evidence="7">
    <location>
        <begin position="98"/>
        <end position="116"/>
    </location>
</feature>
<dbReference type="AlphaFoldDB" id="A0A1F5GZF0"/>
<keyword evidence="3 7" id="KW-0812">Transmembrane</keyword>
<dbReference type="PANTHER" id="PTHR43731:SF14">
    <property type="entry name" value="PRESENILIN-ASSOCIATED RHOMBOID-LIKE PROTEIN, MITOCHONDRIAL"/>
    <property type="match status" value="1"/>
</dbReference>
<dbReference type="InterPro" id="IPR050925">
    <property type="entry name" value="Rhomboid_protease_S54"/>
</dbReference>
<dbReference type="InterPro" id="IPR022764">
    <property type="entry name" value="Peptidase_S54_rhomboid_dom"/>
</dbReference>
<dbReference type="SUPFAM" id="SSF144091">
    <property type="entry name" value="Rhomboid-like"/>
    <property type="match status" value="1"/>
</dbReference>
<evidence type="ECO:0000256" key="3">
    <source>
        <dbReference type="ARBA" id="ARBA00022692"/>
    </source>
</evidence>
<evidence type="ECO:0000313" key="9">
    <source>
        <dbReference type="EMBL" id="OGD97300.1"/>
    </source>
</evidence>
<comment type="similarity">
    <text evidence="2">Belongs to the peptidase S54 family.</text>
</comment>
<dbReference type="Proteomes" id="UP000176740">
    <property type="component" value="Unassembled WGS sequence"/>
</dbReference>
<proteinExistence type="inferred from homology"/>
<evidence type="ECO:0000313" key="10">
    <source>
        <dbReference type="Proteomes" id="UP000176740"/>
    </source>
</evidence>
<evidence type="ECO:0000256" key="6">
    <source>
        <dbReference type="ARBA" id="ARBA00023136"/>
    </source>
</evidence>
<dbReference type="EMBL" id="MFBO01000035">
    <property type="protein sequence ID" value="OGD97300.1"/>
    <property type="molecule type" value="Genomic_DNA"/>
</dbReference>
<dbReference type="Pfam" id="PF01694">
    <property type="entry name" value="Rhomboid"/>
    <property type="match status" value="1"/>
</dbReference>
<feature type="transmembrane region" description="Helical" evidence="7">
    <location>
        <begin position="122"/>
        <end position="139"/>
    </location>
</feature>
<evidence type="ECO:0000256" key="2">
    <source>
        <dbReference type="ARBA" id="ARBA00009045"/>
    </source>
</evidence>
<comment type="subcellular location">
    <subcellularLocation>
        <location evidence="1">Membrane</location>
        <topology evidence="1">Multi-pass membrane protein</topology>
    </subcellularLocation>
</comment>
<sequence>MFPIRDTQNLGKFPFVNLTLITVNIYVFFQELLAPNAEKFILQYALIPSNINFTSFENLSPFITSMFLHAGFLHIISNMWFLWIFGDNVETIIGHFKYLAFYLICGILATFVQYLFTSSSTLPMVGASGAIAGVLGAYLRNFPRNKIDTIVPIFGLPLIIALPANFILIYWFFIQAFNGVTAIVVVTASVGGIAYIAHVSGFIAGFLLSNLLVWRKF</sequence>
<feature type="transmembrane region" description="Helical" evidence="7">
    <location>
        <begin position="151"/>
        <end position="173"/>
    </location>
</feature>
<dbReference type="InterPro" id="IPR035952">
    <property type="entry name" value="Rhomboid-like_sf"/>
</dbReference>
<keyword evidence="6 7" id="KW-0472">Membrane</keyword>
<comment type="caution">
    <text evidence="9">The sequence shown here is derived from an EMBL/GenBank/DDBJ whole genome shotgun (WGS) entry which is preliminary data.</text>
</comment>
<dbReference type="Gene3D" id="1.20.1540.10">
    <property type="entry name" value="Rhomboid-like"/>
    <property type="match status" value="1"/>
</dbReference>
<organism evidence="9 10">
    <name type="scientific">Candidatus Curtissbacteria bacterium RIFCSPLOWO2_01_FULL_38_11b</name>
    <dbReference type="NCBI Taxonomy" id="1797725"/>
    <lineage>
        <taxon>Bacteria</taxon>
        <taxon>Candidatus Curtissiibacteriota</taxon>
    </lineage>
</organism>
<keyword evidence="5 7" id="KW-1133">Transmembrane helix</keyword>
<protein>
    <recommendedName>
        <fullName evidence="8">Peptidase S54 rhomboid domain-containing protein</fullName>
    </recommendedName>
</protein>
<reference evidence="9 10" key="1">
    <citation type="journal article" date="2016" name="Nat. Commun.">
        <title>Thousands of microbial genomes shed light on interconnected biogeochemical processes in an aquifer system.</title>
        <authorList>
            <person name="Anantharaman K."/>
            <person name="Brown C.T."/>
            <person name="Hug L.A."/>
            <person name="Sharon I."/>
            <person name="Castelle C.J."/>
            <person name="Probst A.J."/>
            <person name="Thomas B.C."/>
            <person name="Singh A."/>
            <person name="Wilkins M.J."/>
            <person name="Karaoz U."/>
            <person name="Brodie E.L."/>
            <person name="Williams K.H."/>
            <person name="Hubbard S.S."/>
            <person name="Banfield J.F."/>
        </authorList>
    </citation>
    <scope>NUCLEOTIDE SEQUENCE [LARGE SCALE GENOMIC DNA]</scope>
</reference>
<evidence type="ECO:0000256" key="1">
    <source>
        <dbReference type="ARBA" id="ARBA00004141"/>
    </source>
</evidence>
<dbReference type="GO" id="GO:0016020">
    <property type="term" value="C:membrane"/>
    <property type="evidence" value="ECO:0007669"/>
    <property type="project" value="UniProtKB-SubCell"/>
</dbReference>
<name>A0A1F5GZF0_9BACT</name>
<gene>
    <name evidence="9" type="ORF">A3A49_01205</name>
</gene>
<feature type="domain" description="Peptidase S54 rhomboid" evidence="8">
    <location>
        <begin position="59"/>
        <end position="213"/>
    </location>
</feature>
<evidence type="ECO:0000256" key="7">
    <source>
        <dbReference type="SAM" id="Phobius"/>
    </source>
</evidence>
<dbReference type="FunFam" id="1.20.1540.10:FF:000027">
    <property type="entry name" value="Rhomboid family intramembrane serine protease"/>
    <property type="match status" value="1"/>
</dbReference>
<dbReference type="PANTHER" id="PTHR43731">
    <property type="entry name" value="RHOMBOID PROTEASE"/>
    <property type="match status" value="1"/>
</dbReference>
<feature type="transmembrane region" description="Helical" evidence="7">
    <location>
        <begin position="193"/>
        <end position="214"/>
    </location>
</feature>
<feature type="transmembrane region" description="Helical" evidence="7">
    <location>
        <begin position="12"/>
        <end position="29"/>
    </location>
</feature>
<keyword evidence="4" id="KW-0378">Hydrolase</keyword>
<dbReference type="STRING" id="1797725.A3A49_01205"/>
<accession>A0A1F5GZF0</accession>
<dbReference type="GO" id="GO:0004252">
    <property type="term" value="F:serine-type endopeptidase activity"/>
    <property type="evidence" value="ECO:0007669"/>
    <property type="project" value="InterPro"/>
</dbReference>
<evidence type="ECO:0000256" key="5">
    <source>
        <dbReference type="ARBA" id="ARBA00022989"/>
    </source>
</evidence>